<dbReference type="AlphaFoldDB" id="A0A9P5NSI2"/>
<gene>
    <name evidence="2" type="ORF">CPB84DRAFT_1774269</name>
</gene>
<evidence type="ECO:0000313" key="3">
    <source>
        <dbReference type="Proteomes" id="UP000724874"/>
    </source>
</evidence>
<keyword evidence="1" id="KW-0812">Transmembrane</keyword>
<keyword evidence="1" id="KW-1133">Transmembrane helix</keyword>
<evidence type="ECO:0000256" key="1">
    <source>
        <dbReference type="SAM" id="Phobius"/>
    </source>
</evidence>
<keyword evidence="3" id="KW-1185">Reference proteome</keyword>
<keyword evidence="1" id="KW-0472">Membrane</keyword>
<feature type="transmembrane region" description="Helical" evidence="1">
    <location>
        <begin position="12"/>
        <end position="40"/>
    </location>
</feature>
<proteinExistence type="predicted"/>
<sequence length="219" mass="24044">MPTSPERVRERFYYLVHPYVLPIFTYWFFWTATVFLSIFIHLAVVEKGSENHDTAFTTLTTSFPTATATAISHPSHAPPESWLVISYVAGSLAASCAIVNESIPNYLGTPASERMVVDPIFLLFTVLELHSFMAFALLSLSPFPTWLCWIVAIVSYPMTHLILDSQFVALDSSSGDLGYFASVSSFMRSMIGLSSSGHYPGRDDAAPPGYQGVGESGQP</sequence>
<evidence type="ECO:0000313" key="2">
    <source>
        <dbReference type="EMBL" id="KAF8903481.1"/>
    </source>
</evidence>
<accession>A0A9P5NSI2</accession>
<protein>
    <submittedName>
        <fullName evidence="2">Uncharacterized protein</fullName>
    </submittedName>
</protein>
<dbReference type="OrthoDB" id="3124485at2759"/>
<name>A0A9P5NSI2_GYMJU</name>
<organism evidence="2 3">
    <name type="scientific">Gymnopilus junonius</name>
    <name type="common">Spectacular rustgill mushroom</name>
    <name type="synonym">Gymnopilus spectabilis subsp. junonius</name>
    <dbReference type="NCBI Taxonomy" id="109634"/>
    <lineage>
        <taxon>Eukaryota</taxon>
        <taxon>Fungi</taxon>
        <taxon>Dikarya</taxon>
        <taxon>Basidiomycota</taxon>
        <taxon>Agaricomycotina</taxon>
        <taxon>Agaricomycetes</taxon>
        <taxon>Agaricomycetidae</taxon>
        <taxon>Agaricales</taxon>
        <taxon>Agaricineae</taxon>
        <taxon>Hymenogastraceae</taxon>
        <taxon>Gymnopilus</taxon>
    </lineage>
</organism>
<dbReference type="Proteomes" id="UP000724874">
    <property type="component" value="Unassembled WGS sequence"/>
</dbReference>
<reference evidence="2" key="1">
    <citation type="submission" date="2020-11" db="EMBL/GenBank/DDBJ databases">
        <authorList>
            <consortium name="DOE Joint Genome Institute"/>
            <person name="Ahrendt S."/>
            <person name="Riley R."/>
            <person name="Andreopoulos W."/>
            <person name="LaButti K."/>
            <person name="Pangilinan J."/>
            <person name="Ruiz-duenas F.J."/>
            <person name="Barrasa J.M."/>
            <person name="Sanchez-Garcia M."/>
            <person name="Camarero S."/>
            <person name="Miyauchi S."/>
            <person name="Serrano A."/>
            <person name="Linde D."/>
            <person name="Babiker R."/>
            <person name="Drula E."/>
            <person name="Ayuso-Fernandez I."/>
            <person name="Pacheco R."/>
            <person name="Padilla G."/>
            <person name="Ferreira P."/>
            <person name="Barriuso J."/>
            <person name="Kellner H."/>
            <person name="Castanera R."/>
            <person name="Alfaro M."/>
            <person name="Ramirez L."/>
            <person name="Pisabarro A.G."/>
            <person name="Kuo A."/>
            <person name="Tritt A."/>
            <person name="Lipzen A."/>
            <person name="He G."/>
            <person name="Yan M."/>
            <person name="Ng V."/>
            <person name="Cullen D."/>
            <person name="Martin F."/>
            <person name="Rosso M.-N."/>
            <person name="Henrissat B."/>
            <person name="Hibbett D."/>
            <person name="Martinez A.T."/>
            <person name="Grigoriev I.V."/>
        </authorList>
    </citation>
    <scope>NUCLEOTIDE SEQUENCE</scope>
    <source>
        <strain evidence="2">AH 44721</strain>
    </source>
</reference>
<comment type="caution">
    <text evidence="2">The sequence shown here is derived from an EMBL/GenBank/DDBJ whole genome shotgun (WGS) entry which is preliminary data.</text>
</comment>
<dbReference type="EMBL" id="JADNYJ010000030">
    <property type="protein sequence ID" value="KAF8903481.1"/>
    <property type="molecule type" value="Genomic_DNA"/>
</dbReference>